<accession>A0ACB8UU60</accession>
<reference evidence="1" key="1">
    <citation type="journal article" date="2022" name="bioRxiv">
        <title>Population genetic analysis of Ophidiomyces ophidiicola, the causative agent of snake fungal disease, indicates recent introductions to the USA.</title>
        <authorList>
            <person name="Ladner J.T."/>
            <person name="Palmer J.M."/>
            <person name="Ettinger C.L."/>
            <person name="Stajich J.E."/>
            <person name="Farrell T.M."/>
            <person name="Glorioso B.M."/>
            <person name="Lawson B."/>
            <person name="Price S.J."/>
            <person name="Stengle A.G."/>
            <person name="Grear D.A."/>
            <person name="Lorch J.M."/>
        </authorList>
    </citation>
    <scope>NUCLEOTIDE SEQUENCE</scope>
    <source>
        <strain evidence="1">NWHC 24266-5</strain>
    </source>
</reference>
<evidence type="ECO:0000313" key="1">
    <source>
        <dbReference type="EMBL" id="KAI2383330.1"/>
    </source>
</evidence>
<organism evidence="1">
    <name type="scientific">Ophidiomyces ophidiicola</name>
    <dbReference type="NCBI Taxonomy" id="1387563"/>
    <lineage>
        <taxon>Eukaryota</taxon>
        <taxon>Fungi</taxon>
        <taxon>Dikarya</taxon>
        <taxon>Ascomycota</taxon>
        <taxon>Pezizomycotina</taxon>
        <taxon>Eurotiomycetes</taxon>
        <taxon>Eurotiomycetidae</taxon>
        <taxon>Onygenales</taxon>
        <taxon>Onygenaceae</taxon>
        <taxon>Ophidiomyces</taxon>
    </lineage>
</organism>
<gene>
    <name evidence="1" type="ORF">LOY88_005366</name>
</gene>
<name>A0ACB8UU60_9EURO</name>
<comment type="caution">
    <text evidence="1">The sequence shown here is derived from an EMBL/GenBank/DDBJ whole genome shotgun (WGS) entry which is preliminary data.</text>
</comment>
<sequence>MSGKPPGKPSLKLTFSKPKVPQIPTHPPASPSPAATPSPAVPKLKLKIGPKQPSQPATETAPTPKPKKAPKQASSKPTPRSTKKRVRDSTEPAAASTAPTPAVKRIKFSKKPLPSIRLKSKGEPPRRPRGVGYDSEASDAEIDPALEEEFILRMPPGEDCDYVRQAVEEKRFGPRSQGGADISFKALTRDGRRATVTVRGKIYAASLVDLPCIIEGMKSWDKRSWYKTADICQMLLVLGQVKSEEEARQYPLPKDVEQSTYQYAHGLTPPMHWVRKRRFRERISNRTIEAVELEVARLLKEDAEAIAPPEFEILDHGQYAREESGYHDYDDEQDAEGEVDETTYMEPETQEDMADLFEEDLAAEMEAALAAHAEASSMPTSAIADDIQVIGVATEGELETEPEIGTPKPGTAGETSGDDDESEDSSPEDAHEDLDDDALEQQRQMQQQREEIAELDALVRSETLKWEQMMNPILKAKLGRRVQSLKQELELKRVSIGEGNTDD</sequence>
<proteinExistence type="predicted"/>
<protein>
    <submittedName>
        <fullName evidence="1">Uncharacterized protein</fullName>
    </submittedName>
</protein>
<dbReference type="EMBL" id="JALBCA010000093">
    <property type="protein sequence ID" value="KAI2383330.1"/>
    <property type="molecule type" value="Genomic_DNA"/>
</dbReference>